<evidence type="ECO:0000313" key="4">
    <source>
        <dbReference type="Proteomes" id="UP000248090"/>
    </source>
</evidence>
<sequence>MSYAPDIHLCLMSDQATPNLTPLLEKGIAPVAVTFVVTPQQKHRLDYFQEVLRPRNIKVEMLELDSAYDHDAMTALLDGWLAVQKKAGKSVWFNLTGGTKPMSIAAHLVAFNADIPAFYISDNRLLWMNAKPVSDDMLPAELASKLSFVTFLTAHGIKVEGTQSIDSPVPWRELIRELCRLHSTYHKVIPFLNRLAAMAKPGLTARIDAVLTVDHEQLLKVFEQAGLLSWTRESVTFPDEDARFFCNGGWLEHHLMQTVRSSGAVQDMAMSMEVSYVRPKVRKTVKNEIDVAVLANNTLHLIECKTKRFGGNAQDPDSDLSSALYKLATLRKELGGLRCKAMLVSYGPVEEFQKERARVLDIELCQGDDMMRLDEKLKSWIWPSR</sequence>
<dbReference type="SUPFAM" id="SSF52980">
    <property type="entry name" value="Restriction endonuclease-like"/>
    <property type="match status" value="1"/>
</dbReference>
<evidence type="ECO:0008006" key="5">
    <source>
        <dbReference type="Google" id="ProtNLM"/>
    </source>
</evidence>
<dbReference type="Gene3D" id="3.40.50.10770">
    <property type="entry name" value="Hypothetical protein VC1899 like domain (Restriction endonuclease-like)"/>
    <property type="match status" value="1"/>
</dbReference>
<dbReference type="Gene3D" id="3.40.1350.10">
    <property type="match status" value="1"/>
</dbReference>
<dbReference type="InterPro" id="IPR015093">
    <property type="entry name" value="Card1_endonucl_dom"/>
</dbReference>
<dbReference type="Pfam" id="PF09002">
    <property type="entry name" value="Card1_endonuc"/>
    <property type="match status" value="1"/>
</dbReference>
<feature type="domain" description="Card1 endonuclease" evidence="1">
    <location>
        <begin position="239"/>
        <end position="380"/>
    </location>
</feature>
<evidence type="ECO:0000313" key="3">
    <source>
        <dbReference type="EMBL" id="PXF30854.1"/>
    </source>
</evidence>
<accession>A0ABX5LXI3</accession>
<proteinExistence type="predicted"/>
<feature type="domain" description="Card1 CARF" evidence="2">
    <location>
        <begin position="7"/>
        <end position="123"/>
    </location>
</feature>
<organism evidence="3 4">
    <name type="scientific">Pokkaliibacter plantistimulans</name>
    <dbReference type="NCBI Taxonomy" id="1635171"/>
    <lineage>
        <taxon>Bacteria</taxon>
        <taxon>Pseudomonadati</taxon>
        <taxon>Pseudomonadota</taxon>
        <taxon>Gammaproteobacteria</taxon>
        <taxon>Oceanospirillales</taxon>
        <taxon>Balneatrichaceae</taxon>
        <taxon>Pokkaliibacter</taxon>
    </lineage>
</organism>
<dbReference type="InterPro" id="IPR011335">
    <property type="entry name" value="Restrct_endonuc-II-like"/>
</dbReference>
<evidence type="ECO:0000259" key="2">
    <source>
        <dbReference type="Pfam" id="PF23400"/>
    </source>
</evidence>
<dbReference type="CDD" id="cd22364">
    <property type="entry name" value="VC1899-like"/>
    <property type="match status" value="1"/>
</dbReference>
<dbReference type="Proteomes" id="UP000248090">
    <property type="component" value="Unassembled WGS sequence"/>
</dbReference>
<evidence type="ECO:0000259" key="1">
    <source>
        <dbReference type="Pfam" id="PF09002"/>
    </source>
</evidence>
<name>A0ABX5LXI3_9GAMM</name>
<dbReference type="InterPro" id="IPR056339">
    <property type="entry name" value="CARF_Card1"/>
</dbReference>
<dbReference type="Pfam" id="PF23400">
    <property type="entry name" value="CARF_Card1"/>
    <property type="match status" value="1"/>
</dbReference>
<reference evidence="3 4" key="1">
    <citation type="submission" date="2015-03" db="EMBL/GenBank/DDBJ databases">
        <authorList>
            <person name="Krishnan R."/>
            <person name="Midha S."/>
            <person name="Patil P.B."/>
            <person name="Rameshkumar N."/>
        </authorList>
    </citation>
    <scope>NUCLEOTIDE SEQUENCE [LARGE SCALE GENOMIC DNA]</scope>
    <source>
        <strain evidence="3 4">L1E11</strain>
    </source>
</reference>
<dbReference type="Gene3D" id="1.10.10.680">
    <property type="entry name" value="Hypothetical protein VC1899 (Restriction endonuclease-like)"/>
    <property type="match status" value="1"/>
</dbReference>
<dbReference type="EMBL" id="LAPT01000062">
    <property type="protein sequence ID" value="PXF30854.1"/>
    <property type="molecule type" value="Genomic_DNA"/>
</dbReference>
<dbReference type="InterPro" id="IPR011856">
    <property type="entry name" value="tRNA_endonuc-like_dom_sf"/>
</dbReference>
<keyword evidence="4" id="KW-1185">Reference proteome</keyword>
<gene>
    <name evidence="3" type="ORF">WH50_13380</name>
</gene>
<comment type="caution">
    <text evidence="3">The sequence shown here is derived from an EMBL/GenBank/DDBJ whole genome shotgun (WGS) entry which is preliminary data.</text>
</comment>
<protein>
    <recommendedName>
        <fullName evidence="5">DUF1887 domain-containing protein</fullName>
    </recommendedName>
</protein>